<protein>
    <recommendedName>
        <fullName evidence="3">thiamine phosphate synthase</fullName>
        <ecNumber evidence="3">2.5.1.3</ecNumber>
    </recommendedName>
</protein>
<evidence type="ECO:0000256" key="8">
    <source>
        <dbReference type="ARBA" id="ARBA00022840"/>
    </source>
</evidence>
<keyword evidence="8" id="KW-0067">ATP-binding</keyword>
<dbReference type="FunFam" id="3.40.1190.20:FF:000003">
    <property type="entry name" value="Phosphomethylpyrimidine kinase ThiD"/>
    <property type="match status" value="1"/>
</dbReference>
<evidence type="ECO:0000256" key="11">
    <source>
        <dbReference type="ARBA" id="ARBA00023268"/>
    </source>
</evidence>
<organism evidence="17 18">
    <name type="scientific">Ceratopteris richardii</name>
    <name type="common">Triangle waterfern</name>
    <dbReference type="NCBI Taxonomy" id="49495"/>
    <lineage>
        <taxon>Eukaryota</taxon>
        <taxon>Viridiplantae</taxon>
        <taxon>Streptophyta</taxon>
        <taxon>Embryophyta</taxon>
        <taxon>Tracheophyta</taxon>
        <taxon>Polypodiopsida</taxon>
        <taxon>Polypodiidae</taxon>
        <taxon>Polypodiales</taxon>
        <taxon>Pteridineae</taxon>
        <taxon>Pteridaceae</taxon>
        <taxon>Parkerioideae</taxon>
        <taxon>Ceratopteris</taxon>
    </lineage>
</organism>
<dbReference type="GO" id="GO:0005524">
    <property type="term" value="F:ATP binding"/>
    <property type="evidence" value="ECO:0007669"/>
    <property type="project" value="UniProtKB-KW"/>
</dbReference>
<dbReference type="OrthoDB" id="10028886at2759"/>
<keyword evidence="7" id="KW-0418">Kinase</keyword>
<evidence type="ECO:0000256" key="10">
    <source>
        <dbReference type="ARBA" id="ARBA00022977"/>
    </source>
</evidence>
<evidence type="ECO:0000256" key="4">
    <source>
        <dbReference type="ARBA" id="ARBA00022679"/>
    </source>
</evidence>
<evidence type="ECO:0000256" key="9">
    <source>
        <dbReference type="ARBA" id="ARBA00022842"/>
    </source>
</evidence>
<evidence type="ECO:0000256" key="3">
    <source>
        <dbReference type="ARBA" id="ARBA00012830"/>
    </source>
</evidence>
<dbReference type="InterPro" id="IPR022998">
    <property type="entry name" value="ThiamineP_synth_TenI"/>
</dbReference>
<keyword evidence="9" id="KW-0460">Magnesium</keyword>
<dbReference type="Pfam" id="PF02581">
    <property type="entry name" value="TMP-TENI"/>
    <property type="match status" value="1"/>
</dbReference>
<name>A0A8T2QDW1_CERRI</name>
<comment type="catalytic activity">
    <reaction evidence="12">
        <text>4-methyl-5-(2-phosphooxyethyl)-thiazole + 4-amino-2-methyl-5-(diphosphooxymethyl)pyrimidine + H(+) = thiamine phosphate + diphosphate</text>
        <dbReference type="Rhea" id="RHEA:22328"/>
        <dbReference type="ChEBI" id="CHEBI:15378"/>
        <dbReference type="ChEBI" id="CHEBI:33019"/>
        <dbReference type="ChEBI" id="CHEBI:37575"/>
        <dbReference type="ChEBI" id="CHEBI:57841"/>
        <dbReference type="ChEBI" id="CHEBI:58296"/>
        <dbReference type="EC" id="2.5.1.3"/>
    </reaction>
</comment>
<dbReference type="GO" id="GO:0008902">
    <property type="term" value="F:hydroxymethylpyrimidine kinase activity"/>
    <property type="evidence" value="ECO:0007669"/>
    <property type="project" value="TreeGrafter"/>
</dbReference>
<dbReference type="GO" id="GO:0004789">
    <property type="term" value="F:thiamine-phosphate diphosphorylase activity"/>
    <property type="evidence" value="ECO:0007669"/>
    <property type="project" value="UniProtKB-EC"/>
</dbReference>
<keyword evidence="4" id="KW-0808">Transferase</keyword>
<evidence type="ECO:0000259" key="16">
    <source>
        <dbReference type="Pfam" id="PF08543"/>
    </source>
</evidence>
<evidence type="ECO:0000256" key="14">
    <source>
        <dbReference type="ARBA" id="ARBA00047883"/>
    </source>
</evidence>
<dbReference type="Pfam" id="PF08543">
    <property type="entry name" value="Phos_pyr_kin"/>
    <property type="match status" value="1"/>
</dbReference>
<evidence type="ECO:0000256" key="7">
    <source>
        <dbReference type="ARBA" id="ARBA00022777"/>
    </source>
</evidence>
<dbReference type="InterPro" id="IPR004399">
    <property type="entry name" value="HMP/HMP-P_kinase_dom"/>
</dbReference>
<evidence type="ECO:0000313" key="17">
    <source>
        <dbReference type="EMBL" id="KAH7282059.1"/>
    </source>
</evidence>
<dbReference type="AlphaFoldDB" id="A0A8T2QDW1"/>
<dbReference type="Gene3D" id="3.40.1190.20">
    <property type="match status" value="1"/>
</dbReference>
<keyword evidence="5" id="KW-0479">Metal-binding</keyword>
<feature type="domain" description="Thiamine phosphate synthase/TenI" evidence="15">
    <location>
        <begin position="309"/>
        <end position="494"/>
    </location>
</feature>
<dbReference type="FunFam" id="3.20.20.70:FF:000104">
    <property type="entry name" value="Thiamine biosynthetic bifunctional enzyme"/>
    <property type="match status" value="1"/>
</dbReference>
<dbReference type="NCBIfam" id="TIGR00693">
    <property type="entry name" value="thiE"/>
    <property type="match status" value="1"/>
</dbReference>
<dbReference type="HAMAP" id="MF_00097">
    <property type="entry name" value="TMP_synthase"/>
    <property type="match status" value="1"/>
</dbReference>
<comment type="cofactor">
    <cofactor evidence="1">
        <name>Mg(2+)</name>
        <dbReference type="ChEBI" id="CHEBI:18420"/>
    </cofactor>
</comment>
<dbReference type="EC" id="2.5.1.3" evidence="3"/>
<dbReference type="NCBIfam" id="TIGR00097">
    <property type="entry name" value="HMP-P_kinase"/>
    <property type="match status" value="1"/>
</dbReference>
<comment type="catalytic activity">
    <reaction evidence="14">
        <text>2-[(2R,5Z)-2-carboxy-4-methylthiazol-5(2H)-ylidene]ethyl phosphate + 4-amino-2-methyl-5-(diphosphooxymethyl)pyrimidine + 2 H(+) = thiamine phosphate + CO2 + diphosphate</text>
        <dbReference type="Rhea" id="RHEA:47844"/>
        <dbReference type="ChEBI" id="CHEBI:15378"/>
        <dbReference type="ChEBI" id="CHEBI:16526"/>
        <dbReference type="ChEBI" id="CHEBI:33019"/>
        <dbReference type="ChEBI" id="CHEBI:37575"/>
        <dbReference type="ChEBI" id="CHEBI:57841"/>
        <dbReference type="ChEBI" id="CHEBI:62899"/>
        <dbReference type="EC" id="2.5.1.3"/>
    </reaction>
</comment>
<gene>
    <name evidence="17" type="ORF">KP509_35G010200</name>
</gene>
<dbReference type="SUPFAM" id="SSF53613">
    <property type="entry name" value="Ribokinase-like"/>
    <property type="match status" value="1"/>
</dbReference>
<feature type="domain" description="Pyridoxamine kinase/Phosphomethylpyrimidine kinase" evidence="16">
    <location>
        <begin position="35"/>
        <end position="284"/>
    </location>
</feature>
<comment type="caution">
    <text evidence="17">The sequence shown here is derived from an EMBL/GenBank/DDBJ whole genome shotgun (WGS) entry which is preliminary data.</text>
</comment>
<dbReference type="InterPro" id="IPR013749">
    <property type="entry name" value="PM/HMP-P_kinase-1"/>
</dbReference>
<dbReference type="Gene3D" id="3.20.20.70">
    <property type="entry name" value="Aldolase class I"/>
    <property type="match status" value="1"/>
</dbReference>
<dbReference type="GO" id="GO:0008972">
    <property type="term" value="F:phosphomethylpyrimidine kinase activity"/>
    <property type="evidence" value="ECO:0007669"/>
    <property type="project" value="InterPro"/>
</dbReference>
<keyword evidence="18" id="KW-1185">Reference proteome</keyword>
<keyword evidence="6" id="KW-0547">Nucleotide-binding</keyword>
<dbReference type="Proteomes" id="UP000825935">
    <property type="component" value="Chromosome 35"/>
</dbReference>
<dbReference type="GO" id="GO:0009507">
    <property type="term" value="C:chloroplast"/>
    <property type="evidence" value="ECO:0007669"/>
    <property type="project" value="TreeGrafter"/>
</dbReference>
<dbReference type="InterPro" id="IPR029056">
    <property type="entry name" value="Ribokinase-like"/>
</dbReference>
<accession>A0A8T2QDW1</accession>
<evidence type="ECO:0000256" key="13">
    <source>
        <dbReference type="ARBA" id="ARBA00047851"/>
    </source>
</evidence>
<evidence type="ECO:0000256" key="6">
    <source>
        <dbReference type="ARBA" id="ARBA00022741"/>
    </source>
</evidence>
<dbReference type="InterPro" id="IPR036206">
    <property type="entry name" value="ThiamineP_synth_sf"/>
</dbReference>
<evidence type="ECO:0000256" key="5">
    <source>
        <dbReference type="ARBA" id="ARBA00022723"/>
    </source>
</evidence>
<comment type="pathway">
    <text evidence="2">Cofactor biosynthesis; thiamine diphosphate biosynthesis; thiamine phosphate from 4-amino-2-methyl-5-diphosphomethylpyrimidine and 4-methyl-5-(2-phosphoethyl)-thiazole: step 1/1.</text>
</comment>
<dbReference type="PANTHER" id="PTHR20858">
    <property type="entry name" value="PHOSPHOMETHYLPYRIMIDINE KINASE"/>
    <property type="match status" value="1"/>
</dbReference>
<comment type="catalytic activity">
    <reaction evidence="13">
        <text>2-(2-carboxy-4-methylthiazol-5-yl)ethyl phosphate + 4-amino-2-methyl-5-(diphosphooxymethyl)pyrimidine + 2 H(+) = thiamine phosphate + CO2 + diphosphate</text>
        <dbReference type="Rhea" id="RHEA:47848"/>
        <dbReference type="ChEBI" id="CHEBI:15378"/>
        <dbReference type="ChEBI" id="CHEBI:16526"/>
        <dbReference type="ChEBI" id="CHEBI:33019"/>
        <dbReference type="ChEBI" id="CHEBI:37575"/>
        <dbReference type="ChEBI" id="CHEBI:57841"/>
        <dbReference type="ChEBI" id="CHEBI:62890"/>
        <dbReference type="EC" id="2.5.1.3"/>
    </reaction>
</comment>
<dbReference type="PANTHER" id="PTHR20858:SF17">
    <property type="entry name" value="HYDROXYMETHYLPYRIMIDINE_PHOSPHOMETHYLPYRIMIDINE KINASE THI20-RELATED"/>
    <property type="match status" value="1"/>
</dbReference>
<evidence type="ECO:0000259" key="15">
    <source>
        <dbReference type="Pfam" id="PF02581"/>
    </source>
</evidence>
<dbReference type="EMBL" id="CM035440">
    <property type="protein sequence ID" value="KAH7282059.1"/>
    <property type="molecule type" value="Genomic_DNA"/>
</dbReference>
<dbReference type="InterPro" id="IPR013785">
    <property type="entry name" value="Aldolase_TIM"/>
</dbReference>
<evidence type="ECO:0000256" key="12">
    <source>
        <dbReference type="ARBA" id="ARBA00047334"/>
    </source>
</evidence>
<sequence>MYSLAVPANIGLSLLPAAVSESCRKPHVLSVSGSDSGGGAGMQADIKACGALGVYCSAAITAITAQNTTGVQGIQVTPENIFAMQLQSVLSDMEVDVVKTGMLPTVQIIDILRSQLESYPVKGLVVDPVLIASSGDCLTSHEVADMLCKRLLPLADIVTPNLTEAAVLSGKSRVCTLLDMQEAAKIIKDFGPRYVLVKGGHLQDISEANVDLLYDGETFYDFHGTRVETLNTHGTGCTLASCIAAEMAKGVQIPEAVKAAKGYIQAALEHSKNMKIGKGPHGPLNHFFAFPEYSKIRRHHLFKASDLRLYAVTDSGMNKRWQRSTAEAVRSAIEGGATIVQLREKEAESSDFFKEAVACIEVARKSGVPLVINDRLDIAMACGADGVHLGQSDLPVREARMLLGLDKIIGVSCKTVEQVQKAYEDGANYVGCGGVYPTNTKRNNRTIGLEGLYAICSASPLPVVAIGGINEFNAEEVLRDRPSTLHGIAVVSALFDKPVVCKATQVLAGKISEFFHR</sequence>
<evidence type="ECO:0000256" key="1">
    <source>
        <dbReference type="ARBA" id="ARBA00001946"/>
    </source>
</evidence>
<dbReference type="CDD" id="cd01169">
    <property type="entry name" value="HMPP_kinase"/>
    <property type="match status" value="1"/>
</dbReference>
<keyword evidence="10" id="KW-0784">Thiamine biosynthesis</keyword>
<dbReference type="GO" id="GO:0046872">
    <property type="term" value="F:metal ion binding"/>
    <property type="evidence" value="ECO:0007669"/>
    <property type="project" value="UniProtKB-KW"/>
</dbReference>
<dbReference type="CDD" id="cd00564">
    <property type="entry name" value="TMP_TenI"/>
    <property type="match status" value="1"/>
</dbReference>
<dbReference type="GO" id="GO:0009228">
    <property type="term" value="P:thiamine biosynthetic process"/>
    <property type="evidence" value="ECO:0007669"/>
    <property type="project" value="UniProtKB-KW"/>
</dbReference>
<dbReference type="SUPFAM" id="SSF51391">
    <property type="entry name" value="Thiamin phosphate synthase"/>
    <property type="match status" value="1"/>
</dbReference>
<proteinExistence type="inferred from homology"/>
<reference evidence="17" key="1">
    <citation type="submission" date="2021-08" db="EMBL/GenBank/DDBJ databases">
        <title>WGS assembly of Ceratopteris richardii.</title>
        <authorList>
            <person name="Marchant D.B."/>
            <person name="Chen G."/>
            <person name="Jenkins J."/>
            <person name="Shu S."/>
            <person name="Leebens-Mack J."/>
            <person name="Grimwood J."/>
            <person name="Schmutz J."/>
            <person name="Soltis P."/>
            <person name="Soltis D."/>
            <person name="Chen Z.-H."/>
        </authorList>
    </citation>
    <scope>NUCLEOTIDE SEQUENCE</scope>
    <source>
        <strain evidence="17">Whitten #5841</strain>
        <tissue evidence="17">Leaf</tissue>
    </source>
</reference>
<keyword evidence="11" id="KW-0511">Multifunctional enzyme</keyword>
<dbReference type="InterPro" id="IPR034291">
    <property type="entry name" value="TMP_synthase"/>
</dbReference>
<evidence type="ECO:0000256" key="2">
    <source>
        <dbReference type="ARBA" id="ARBA00005165"/>
    </source>
</evidence>
<evidence type="ECO:0000313" key="18">
    <source>
        <dbReference type="Proteomes" id="UP000825935"/>
    </source>
</evidence>